<name>A0A915JX15_ROMCU</name>
<sequence length="129" mass="14424">MTWKQNLNHEPGDIIGNAIGNTDSLDKSYVVGICPIASNPRTIILQAKLCKVHLFGLDFLVAAVMAIWDCDLANASRCNYVSPEEQSNLIELDILEFEETDCRAPQTSVITSQLFLDWNRSQLLLLKQS</sequence>
<dbReference type="AlphaFoldDB" id="A0A915JX15"/>
<evidence type="ECO:0000313" key="2">
    <source>
        <dbReference type="WBParaSite" id="nRc.2.0.1.t30628-RA"/>
    </source>
</evidence>
<dbReference type="Proteomes" id="UP000887565">
    <property type="component" value="Unplaced"/>
</dbReference>
<protein>
    <submittedName>
        <fullName evidence="2">Uncharacterized protein</fullName>
    </submittedName>
</protein>
<dbReference type="WBParaSite" id="nRc.2.0.1.t30628-RA">
    <property type="protein sequence ID" value="nRc.2.0.1.t30628-RA"/>
    <property type="gene ID" value="nRc.2.0.1.g30628"/>
</dbReference>
<evidence type="ECO:0000313" key="1">
    <source>
        <dbReference type="Proteomes" id="UP000887565"/>
    </source>
</evidence>
<reference evidence="2" key="1">
    <citation type="submission" date="2022-11" db="UniProtKB">
        <authorList>
            <consortium name="WormBaseParasite"/>
        </authorList>
    </citation>
    <scope>IDENTIFICATION</scope>
</reference>
<accession>A0A915JX15</accession>
<proteinExistence type="predicted"/>
<organism evidence="1 2">
    <name type="scientific">Romanomermis culicivorax</name>
    <name type="common">Nematode worm</name>
    <dbReference type="NCBI Taxonomy" id="13658"/>
    <lineage>
        <taxon>Eukaryota</taxon>
        <taxon>Metazoa</taxon>
        <taxon>Ecdysozoa</taxon>
        <taxon>Nematoda</taxon>
        <taxon>Enoplea</taxon>
        <taxon>Dorylaimia</taxon>
        <taxon>Mermithida</taxon>
        <taxon>Mermithoidea</taxon>
        <taxon>Mermithidae</taxon>
        <taxon>Romanomermis</taxon>
    </lineage>
</organism>
<keyword evidence="1" id="KW-1185">Reference proteome</keyword>